<sequence>MASKLVPCNLCKKEISSSATVCPNCGETNPTKRPQKVGWLGKICGLIVWGAVAVSILLGFFGTPDRTSNQATSETSALTEEQIYNQSCSQDWRKCKSNADIVNLNTSVNSAMKTACKRAAEKNSKFEIDWNWLAFGTFYENDSDIKTGEILIQDNDSKYGNMFGGKVKVTTKCLFNLKTMTVEQVSAE</sequence>
<evidence type="ECO:0000313" key="2">
    <source>
        <dbReference type="EMBL" id="MBD9358236.1"/>
    </source>
</evidence>
<accession>A0ABR9D625</accession>
<dbReference type="RefSeq" id="WP_192376461.1">
    <property type="nucleotide sequence ID" value="NZ_CAJHIV010000001.1"/>
</dbReference>
<evidence type="ECO:0008006" key="4">
    <source>
        <dbReference type="Google" id="ProtNLM"/>
    </source>
</evidence>
<dbReference type="EMBL" id="JACXSS010000001">
    <property type="protein sequence ID" value="MBD9358236.1"/>
    <property type="molecule type" value="Genomic_DNA"/>
</dbReference>
<proteinExistence type="predicted"/>
<keyword evidence="1" id="KW-0812">Transmembrane</keyword>
<evidence type="ECO:0000313" key="3">
    <source>
        <dbReference type="Proteomes" id="UP000652176"/>
    </source>
</evidence>
<protein>
    <recommendedName>
        <fullName evidence="4">Zinc ribbon domain-containing protein</fullName>
    </recommendedName>
</protein>
<comment type="caution">
    <text evidence="2">The sequence shown here is derived from an EMBL/GenBank/DDBJ whole genome shotgun (WGS) entry which is preliminary data.</text>
</comment>
<organism evidence="2 3">
    <name type="scientific">Methylomonas albis</name>
    <dbReference type="NCBI Taxonomy" id="1854563"/>
    <lineage>
        <taxon>Bacteria</taxon>
        <taxon>Pseudomonadati</taxon>
        <taxon>Pseudomonadota</taxon>
        <taxon>Gammaproteobacteria</taxon>
        <taxon>Methylococcales</taxon>
        <taxon>Methylococcaceae</taxon>
        <taxon>Methylomonas</taxon>
    </lineage>
</organism>
<gene>
    <name evidence="2" type="ORF">IE877_20560</name>
</gene>
<name>A0ABR9D625_9GAMM</name>
<dbReference type="Proteomes" id="UP000652176">
    <property type="component" value="Unassembled WGS sequence"/>
</dbReference>
<keyword evidence="1" id="KW-0472">Membrane</keyword>
<evidence type="ECO:0000256" key="1">
    <source>
        <dbReference type="SAM" id="Phobius"/>
    </source>
</evidence>
<reference evidence="2 3" key="1">
    <citation type="submission" date="2020-09" db="EMBL/GenBank/DDBJ databases">
        <title>Methylomonas albis sp. nov. and Methylomonas fluvii sp. nov.: Two cold-adapted methanotrophs from the River Elbe and an amended description of Methylovulum psychrotolerans strain Eb1.</title>
        <authorList>
            <person name="Bussmann I.K."/>
            <person name="Klings K.-W."/>
            <person name="Warnstedt J."/>
            <person name="Hoppert M."/>
            <person name="Saborowski A."/>
            <person name="Horn F."/>
            <person name="Liebner S."/>
        </authorList>
    </citation>
    <scope>NUCLEOTIDE SEQUENCE [LARGE SCALE GENOMIC DNA]</scope>
    <source>
        <strain evidence="2 3">EbA</strain>
    </source>
</reference>
<keyword evidence="1" id="KW-1133">Transmembrane helix</keyword>
<feature type="transmembrane region" description="Helical" evidence="1">
    <location>
        <begin position="39"/>
        <end position="61"/>
    </location>
</feature>
<keyword evidence="3" id="KW-1185">Reference proteome</keyword>